<dbReference type="EMBL" id="FN647841">
    <property type="protein sequence ID" value="CBJ49019.1"/>
    <property type="molecule type" value="Genomic_DNA"/>
</dbReference>
<evidence type="ECO:0000259" key="3">
    <source>
        <dbReference type="PROSITE" id="PS50157"/>
    </source>
</evidence>
<protein>
    <submittedName>
        <fullName evidence="4">C2H2 zinc finger protein</fullName>
    </submittedName>
</protein>
<keyword evidence="1" id="KW-0863">Zinc-finger</keyword>
<evidence type="ECO:0000256" key="1">
    <source>
        <dbReference type="PROSITE-ProRule" id="PRU00042"/>
    </source>
</evidence>
<dbReference type="OrthoDB" id="5983378at2759"/>
<dbReference type="Pfam" id="PF03184">
    <property type="entry name" value="DDE_1"/>
    <property type="match status" value="1"/>
</dbReference>
<keyword evidence="5" id="KW-1185">Reference proteome</keyword>
<feature type="compositionally biased region" description="Acidic residues" evidence="2">
    <location>
        <begin position="743"/>
        <end position="759"/>
    </location>
</feature>
<evidence type="ECO:0000313" key="4">
    <source>
        <dbReference type="EMBL" id="CBJ49019.1"/>
    </source>
</evidence>
<feature type="compositionally biased region" description="Polar residues" evidence="2">
    <location>
        <begin position="81"/>
        <end position="91"/>
    </location>
</feature>
<dbReference type="InterPro" id="IPR013087">
    <property type="entry name" value="Znf_C2H2_type"/>
</dbReference>
<accession>D7FI08</accession>
<evidence type="ECO:0000313" key="5">
    <source>
        <dbReference type="Proteomes" id="UP000002630"/>
    </source>
</evidence>
<dbReference type="AlphaFoldDB" id="D7FI08"/>
<dbReference type="Proteomes" id="UP000002630">
    <property type="component" value="Linkage Group LG26"/>
</dbReference>
<dbReference type="eggNOG" id="ENOG502S5KN">
    <property type="taxonomic scope" value="Eukaryota"/>
</dbReference>
<feature type="compositionally biased region" description="Basic and acidic residues" evidence="2">
    <location>
        <begin position="761"/>
        <end position="781"/>
    </location>
</feature>
<organism evidence="4 5">
    <name type="scientific">Ectocarpus siliculosus</name>
    <name type="common">Brown alga</name>
    <name type="synonym">Conferva siliculosa</name>
    <dbReference type="NCBI Taxonomy" id="2880"/>
    <lineage>
        <taxon>Eukaryota</taxon>
        <taxon>Sar</taxon>
        <taxon>Stramenopiles</taxon>
        <taxon>Ochrophyta</taxon>
        <taxon>PX clade</taxon>
        <taxon>Phaeophyceae</taxon>
        <taxon>Ectocarpales</taxon>
        <taxon>Ectocarpaceae</taxon>
        <taxon>Ectocarpus</taxon>
    </lineage>
</organism>
<sequence length="936" mass="105422">MSLSNPLSHGLLKDLGKLSELKQRGLILDRHFETIKAHVKAGNSVAKERWDAIENAWGLKQTGVFNEEEWITQIDGEAQGISTSTRPSFLTPQDAGGARGAPSSHPPPATAAAAGKRKVADRGKQARNRAAQGVLGGNIINAFARGSGKPIERTRGGVTEHVSGINFPPPAPERRLPCTHCPMTFVNEQGLGIHVKTQHSNANMSNGLRLQRMLGKTPKGHVQPWEEAGPGRCWHVKVDGARGAASFVLQRKRFRDLDLESDGFTDRKVKETRGAVKRKRYDYRFKAHVVTQLRLLQEDAADLFKEEKLTPLQYLEDRLKVNYSLIVKWAQDEANIVQSAADYVKKTLLAKQQPKRWFPEEEKKLYNMFLARRRRKLKVSTLWLTVTFRKLVQENHPEDQRAAAFSASFRWARKWAKRHKLSKRRRSNLKNKSVEERLPKIQRFHRRFRKLLQEPVRYRAPEASDVSAMSTVAEGESRDPKYGQFQLWERWNVDQVPLPFVNGLISTWEKTGALRVAISQPFAGLEKRQCTMQVIFGPGEKTMRISVIFRGQGKRISPVEKAAYHKDVDVFFQQNAWADQKFCMEWAKRSYREGLIRGRGELPKARSILIMDNLHAQTTDEFKGYLAKQCNTLAWLGPAECTDEVQPVDAGAGRFLKVEVGNEMDKWLDQSDNIERWETASLTASDRRVLITQWAGAAMEKLNSNQGYRHRLFEKCGMAMTVDGSGDDRITLEGLDQPYTFANDEDSSENEGGSEDGSDGPEGKEEEGAGRREPVVGDERNGANSGEGMEGAGYSDEDDDNMSQSQTDELALLDEDDSMDPDDPEDETQGMEIPAGFRLQEFTPAALDRLLLQRGVLVRLGMGWFGGLIIQQSPQRHLYDYCVQLEVDHSTRKMKLPLDKYSGDPDAAVGSWVLLESVSRAGRVRTPNVTLVDQDG</sequence>
<feature type="region of interest" description="Disordered" evidence="2">
    <location>
        <begin position="81"/>
        <end position="127"/>
    </location>
</feature>
<reference evidence="4 5" key="1">
    <citation type="journal article" date="2010" name="Nature">
        <title>The Ectocarpus genome and the independent evolution of multicellularity in brown algae.</title>
        <authorList>
            <person name="Cock J.M."/>
            <person name="Sterck L."/>
            <person name="Rouze P."/>
            <person name="Scornet D."/>
            <person name="Allen A.E."/>
            <person name="Amoutzias G."/>
            <person name="Anthouard V."/>
            <person name="Artiguenave F."/>
            <person name="Aury J.M."/>
            <person name="Badger J.H."/>
            <person name="Beszteri B."/>
            <person name="Billiau K."/>
            <person name="Bonnet E."/>
            <person name="Bothwell J.H."/>
            <person name="Bowler C."/>
            <person name="Boyen C."/>
            <person name="Brownlee C."/>
            <person name="Carrano C.J."/>
            <person name="Charrier B."/>
            <person name="Cho G.Y."/>
            <person name="Coelho S.M."/>
            <person name="Collen J."/>
            <person name="Corre E."/>
            <person name="Da Silva C."/>
            <person name="Delage L."/>
            <person name="Delaroque N."/>
            <person name="Dittami S.M."/>
            <person name="Doulbeau S."/>
            <person name="Elias M."/>
            <person name="Farnham G."/>
            <person name="Gachon C.M."/>
            <person name="Gschloessl B."/>
            <person name="Heesch S."/>
            <person name="Jabbari K."/>
            <person name="Jubin C."/>
            <person name="Kawai H."/>
            <person name="Kimura K."/>
            <person name="Kloareg B."/>
            <person name="Kupper F.C."/>
            <person name="Lang D."/>
            <person name="Le Bail A."/>
            <person name="Leblanc C."/>
            <person name="Lerouge P."/>
            <person name="Lohr M."/>
            <person name="Lopez P.J."/>
            <person name="Martens C."/>
            <person name="Maumus F."/>
            <person name="Michel G."/>
            <person name="Miranda-Saavedra D."/>
            <person name="Morales J."/>
            <person name="Moreau H."/>
            <person name="Motomura T."/>
            <person name="Nagasato C."/>
            <person name="Napoli C.A."/>
            <person name="Nelson D.R."/>
            <person name="Nyvall-Collen P."/>
            <person name="Peters A.F."/>
            <person name="Pommier C."/>
            <person name="Potin P."/>
            <person name="Poulain J."/>
            <person name="Quesneville H."/>
            <person name="Read B."/>
            <person name="Rensing S.A."/>
            <person name="Ritter A."/>
            <person name="Rousvoal S."/>
            <person name="Samanta M."/>
            <person name="Samson G."/>
            <person name="Schroeder D.C."/>
            <person name="Segurens B."/>
            <person name="Strittmatter M."/>
            <person name="Tonon T."/>
            <person name="Tregear J.W."/>
            <person name="Valentin K."/>
            <person name="von Dassow P."/>
            <person name="Yamagishi T."/>
            <person name="Van de Peer Y."/>
            <person name="Wincker P."/>
        </authorList>
    </citation>
    <scope>NUCLEOTIDE SEQUENCE [LARGE SCALE GENOMIC DNA]</scope>
    <source>
        <strain evidence="5">Ec32 / CCAP1310/4</strain>
    </source>
</reference>
<feature type="region of interest" description="Disordered" evidence="2">
    <location>
        <begin position="739"/>
        <end position="805"/>
    </location>
</feature>
<evidence type="ECO:0000256" key="2">
    <source>
        <dbReference type="SAM" id="MobiDB-lite"/>
    </source>
</evidence>
<dbReference type="InterPro" id="IPR004875">
    <property type="entry name" value="DDE_SF_endonuclease_dom"/>
</dbReference>
<keyword evidence="1" id="KW-0479">Metal-binding</keyword>
<dbReference type="GO" id="GO:0008270">
    <property type="term" value="F:zinc ion binding"/>
    <property type="evidence" value="ECO:0007669"/>
    <property type="project" value="UniProtKB-KW"/>
</dbReference>
<dbReference type="InParanoid" id="D7FI08"/>
<feature type="domain" description="C2H2-type" evidence="3">
    <location>
        <begin position="176"/>
        <end position="204"/>
    </location>
</feature>
<gene>
    <name evidence="4" type="ORF">Esi_0115_0077</name>
</gene>
<name>D7FI08_ECTSI</name>
<proteinExistence type="predicted"/>
<dbReference type="EMBL" id="FN649751">
    <property type="protein sequence ID" value="CBJ49019.1"/>
    <property type="molecule type" value="Genomic_DNA"/>
</dbReference>
<dbReference type="PROSITE" id="PS00028">
    <property type="entry name" value="ZINC_FINGER_C2H2_1"/>
    <property type="match status" value="1"/>
</dbReference>
<keyword evidence="1" id="KW-0862">Zinc</keyword>
<dbReference type="PROSITE" id="PS50157">
    <property type="entry name" value="ZINC_FINGER_C2H2_2"/>
    <property type="match status" value="1"/>
</dbReference>
<dbReference type="GO" id="GO:0003676">
    <property type="term" value="F:nucleic acid binding"/>
    <property type="evidence" value="ECO:0007669"/>
    <property type="project" value="InterPro"/>
</dbReference>